<keyword evidence="2 4" id="KW-0396">Initiation factor</keyword>
<evidence type="ECO:0000259" key="6">
    <source>
        <dbReference type="PROSITE" id="PS50832"/>
    </source>
</evidence>
<keyword evidence="4" id="KW-0694">RNA-binding</keyword>
<dbReference type="Pfam" id="PF01176">
    <property type="entry name" value="eIF-1a"/>
    <property type="match status" value="1"/>
</dbReference>
<dbReference type="CDD" id="cd04451">
    <property type="entry name" value="S1_IF1"/>
    <property type="match status" value="1"/>
</dbReference>
<dbReference type="PROSITE" id="PS50832">
    <property type="entry name" value="S1_IF1_TYPE"/>
    <property type="match status" value="1"/>
</dbReference>
<keyword evidence="3 4" id="KW-0648">Protein biosynthesis</keyword>
<evidence type="ECO:0000313" key="8">
    <source>
        <dbReference type="Proteomes" id="UP000176864"/>
    </source>
</evidence>
<dbReference type="InterPro" id="IPR006196">
    <property type="entry name" value="RNA-binding_domain_S1_IF1"/>
</dbReference>
<evidence type="ECO:0000256" key="2">
    <source>
        <dbReference type="ARBA" id="ARBA00022540"/>
    </source>
</evidence>
<dbReference type="GO" id="GO:0003743">
    <property type="term" value="F:translation initiation factor activity"/>
    <property type="evidence" value="ECO:0007669"/>
    <property type="project" value="UniProtKB-UniRule"/>
</dbReference>
<reference evidence="7 8" key="1">
    <citation type="journal article" date="2016" name="Nat. Commun.">
        <title>Thousands of microbial genomes shed light on interconnected biogeochemical processes in an aquifer system.</title>
        <authorList>
            <person name="Anantharaman K."/>
            <person name="Brown C.T."/>
            <person name="Hug L.A."/>
            <person name="Sharon I."/>
            <person name="Castelle C.J."/>
            <person name="Probst A.J."/>
            <person name="Thomas B.C."/>
            <person name="Singh A."/>
            <person name="Wilkins M.J."/>
            <person name="Karaoz U."/>
            <person name="Brodie E.L."/>
            <person name="Williams K.H."/>
            <person name="Hubbard S.S."/>
            <person name="Banfield J.F."/>
        </authorList>
    </citation>
    <scope>NUCLEOTIDE SEQUENCE [LARGE SCALE GENOMIC DNA]</scope>
</reference>
<comment type="caution">
    <text evidence="7">The sequence shown here is derived from an EMBL/GenBank/DDBJ whole genome shotgun (WGS) entry which is preliminary data.</text>
</comment>
<dbReference type="PANTHER" id="PTHR33370">
    <property type="entry name" value="TRANSLATION INITIATION FACTOR IF-1, CHLOROPLASTIC"/>
    <property type="match status" value="1"/>
</dbReference>
<evidence type="ECO:0000313" key="7">
    <source>
        <dbReference type="EMBL" id="OGE79417.1"/>
    </source>
</evidence>
<dbReference type="NCBIfam" id="TIGR00008">
    <property type="entry name" value="infA"/>
    <property type="match status" value="1"/>
</dbReference>
<name>A0A1F5NP05_9BACT</name>
<dbReference type="GO" id="GO:0005829">
    <property type="term" value="C:cytosol"/>
    <property type="evidence" value="ECO:0007669"/>
    <property type="project" value="TreeGrafter"/>
</dbReference>
<evidence type="ECO:0000256" key="1">
    <source>
        <dbReference type="ARBA" id="ARBA00010939"/>
    </source>
</evidence>
<sequence length="98" mass="10896">MLNQAVSQDSGQNAGSNNRDIIELEGKVVEALPNAVFRVKIDLPDRQAGAGKPDSNQEILAHISGKLRINRIRVLPGDRVRIELTPYDLTRGRITRRL</sequence>
<dbReference type="FunFam" id="2.40.50.140:FF:000002">
    <property type="entry name" value="Translation initiation factor IF-1"/>
    <property type="match status" value="1"/>
</dbReference>
<comment type="subunit">
    <text evidence="4">Component of the 30S ribosomal translation pre-initiation complex which assembles on the 30S ribosome in the order IF-2 and IF-3, IF-1 and N-formylmethionyl-tRNA(fMet); mRNA recruitment can occur at any time during PIC assembly.</text>
</comment>
<dbReference type="STRING" id="1817824.A2751_05275"/>
<dbReference type="InterPro" id="IPR004368">
    <property type="entry name" value="TIF_IF1"/>
</dbReference>
<feature type="domain" description="S1-like" evidence="6">
    <location>
        <begin position="60"/>
        <end position="98"/>
    </location>
</feature>
<dbReference type="GO" id="GO:0043022">
    <property type="term" value="F:ribosome binding"/>
    <property type="evidence" value="ECO:0007669"/>
    <property type="project" value="UniProtKB-UniRule"/>
</dbReference>
<dbReference type="AlphaFoldDB" id="A0A1F5NP05"/>
<dbReference type="InterPro" id="IPR012340">
    <property type="entry name" value="NA-bd_OB-fold"/>
</dbReference>
<evidence type="ECO:0000256" key="4">
    <source>
        <dbReference type="HAMAP-Rule" id="MF_00075"/>
    </source>
</evidence>
<dbReference type="PANTHER" id="PTHR33370:SF1">
    <property type="entry name" value="TRANSLATION INITIATION FACTOR IF-1, CHLOROPLASTIC"/>
    <property type="match status" value="1"/>
</dbReference>
<protein>
    <recommendedName>
        <fullName evidence="4 5">Translation initiation factor IF-1</fullName>
    </recommendedName>
</protein>
<dbReference type="Gene3D" id="2.40.50.140">
    <property type="entry name" value="Nucleic acid-binding proteins"/>
    <property type="match status" value="1"/>
</dbReference>
<evidence type="ECO:0000256" key="3">
    <source>
        <dbReference type="ARBA" id="ARBA00022917"/>
    </source>
</evidence>
<proteinExistence type="inferred from homology"/>
<dbReference type="GO" id="GO:0019843">
    <property type="term" value="F:rRNA binding"/>
    <property type="evidence" value="ECO:0007669"/>
    <property type="project" value="UniProtKB-UniRule"/>
</dbReference>
<gene>
    <name evidence="4" type="primary">infA</name>
    <name evidence="7" type="ORF">A2751_05275</name>
</gene>
<comment type="subcellular location">
    <subcellularLocation>
        <location evidence="4">Cytoplasm</location>
    </subcellularLocation>
</comment>
<comment type="similarity">
    <text evidence="1 4">Belongs to the IF-1 family.</text>
</comment>
<dbReference type="Proteomes" id="UP000176864">
    <property type="component" value="Unassembled WGS sequence"/>
</dbReference>
<evidence type="ECO:0000256" key="5">
    <source>
        <dbReference type="NCBIfam" id="TIGR00008"/>
    </source>
</evidence>
<accession>A0A1F5NP05</accession>
<keyword evidence="4" id="KW-0963">Cytoplasm</keyword>
<comment type="function">
    <text evidence="4">One of the essential components for the initiation of protein synthesis. Stabilizes the binding of IF-2 and IF-3 on the 30S subunit to which N-formylmethionyl-tRNA(fMet) subsequently binds. Helps modulate mRNA selection, yielding the 30S pre-initiation complex (PIC). Upon addition of the 50S ribosomal subunit IF-1, IF-2 and IF-3 are released leaving the mature 70S translation initiation complex.</text>
</comment>
<keyword evidence="4" id="KW-0699">rRNA-binding</keyword>
<dbReference type="SUPFAM" id="SSF50249">
    <property type="entry name" value="Nucleic acid-binding proteins"/>
    <property type="match status" value="1"/>
</dbReference>
<dbReference type="EMBL" id="MFEK01000003">
    <property type="protein sequence ID" value="OGE79417.1"/>
    <property type="molecule type" value="Genomic_DNA"/>
</dbReference>
<organism evidence="7 8">
    <name type="scientific">Candidatus Doudnabacteria bacterium RIFCSPHIGHO2_01_FULL_46_14</name>
    <dbReference type="NCBI Taxonomy" id="1817824"/>
    <lineage>
        <taxon>Bacteria</taxon>
        <taxon>Candidatus Doudnaibacteriota</taxon>
    </lineage>
</organism>
<dbReference type="HAMAP" id="MF_00075">
    <property type="entry name" value="IF_1"/>
    <property type="match status" value="1"/>
</dbReference>